<evidence type="ECO:0000259" key="1">
    <source>
        <dbReference type="Pfam" id="PF07398"/>
    </source>
</evidence>
<name>A0ABR5IXN2_9ACTN</name>
<dbReference type="Pfam" id="PF07398">
    <property type="entry name" value="MDMPI_C"/>
    <property type="match status" value="1"/>
</dbReference>
<feature type="domain" description="MDMPI C-terminal" evidence="1">
    <location>
        <begin position="143"/>
        <end position="251"/>
    </location>
</feature>
<evidence type="ECO:0000313" key="3">
    <source>
        <dbReference type="EMBL" id="KOG85915.1"/>
    </source>
</evidence>
<dbReference type="InterPro" id="IPR010872">
    <property type="entry name" value="MDMPI_C-term_domain"/>
</dbReference>
<dbReference type="SUPFAM" id="SSF109854">
    <property type="entry name" value="DinB/YfiT-like putative metalloenzymes"/>
    <property type="match status" value="1"/>
</dbReference>
<dbReference type="RefSeq" id="WP_030882963.1">
    <property type="nucleotide sequence ID" value="NZ_JBIRHZ010000013.1"/>
</dbReference>
<feature type="domain" description="Mycothiol-dependent maleylpyruvate isomerase metal-binding" evidence="2">
    <location>
        <begin position="9"/>
        <end position="130"/>
    </location>
</feature>
<dbReference type="EMBL" id="LGUT01003124">
    <property type="protein sequence ID" value="KOG85915.1"/>
    <property type="molecule type" value="Genomic_DNA"/>
</dbReference>
<keyword evidence="4" id="KW-1185">Reference proteome</keyword>
<accession>A0ABR5IXN2</accession>
<proteinExistence type="predicted"/>
<dbReference type="Pfam" id="PF11716">
    <property type="entry name" value="MDMPI_N"/>
    <property type="match status" value="1"/>
</dbReference>
<dbReference type="PANTHER" id="PTHR40758:SF1">
    <property type="entry name" value="CONSERVED PROTEIN"/>
    <property type="match status" value="1"/>
</dbReference>
<dbReference type="PANTHER" id="PTHR40758">
    <property type="entry name" value="CONSERVED PROTEIN"/>
    <property type="match status" value="1"/>
</dbReference>
<reference evidence="3 4" key="1">
    <citation type="submission" date="2015-07" db="EMBL/GenBank/DDBJ databases">
        <authorList>
            <person name="Ju K.-S."/>
            <person name="Doroghazi J.R."/>
            <person name="Metcalf W.W."/>
        </authorList>
    </citation>
    <scope>NUCLEOTIDE SEQUENCE [LARGE SCALE GENOMIC DNA]</scope>
    <source>
        <strain evidence="3 4">NRRL B-3589</strain>
    </source>
</reference>
<dbReference type="Gene3D" id="1.20.120.450">
    <property type="entry name" value="dinb family like domain"/>
    <property type="match status" value="1"/>
</dbReference>
<evidence type="ECO:0008006" key="5">
    <source>
        <dbReference type="Google" id="ProtNLM"/>
    </source>
</evidence>
<dbReference type="InterPro" id="IPR034660">
    <property type="entry name" value="DinB/YfiT-like"/>
</dbReference>
<dbReference type="NCBIfam" id="TIGR03083">
    <property type="entry name" value="maleylpyruvate isomerase family mycothiol-dependent enzyme"/>
    <property type="match status" value="1"/>
</dbReference>
<dbReference type="Proteomes" id="UP000037020">
    <property type="component" value="Unassembled WGS sequence"/>
</dbReference>
<protein>
    <recommendedName>
        <fullName evidence="5">Maleylpyruvate isomerase family mycothiol-dependent enzyme</fullName>
    </recommendedName>
</protein>
<dbReference type="InterPro" id="IPR017517">
    <property type="entry name" value="Maleyloyr_isom"/>
</dbReference>
<comment type="caution">
    <text evidence="3">The sequence shown here is derived from an EMBL/GenBank/DDBJ whole genome shotgun (WGS) entry which is preliminary data.</text>
</comment>
<dbReference type="InterPro" id="IPR024344">
    <property type="entry name" value="MDMPI_metal-binding"/>
</dbReference>
<gene>
    <name evidence="3" type="ORF">ADK38_33990</name>
</gene>
<sequence>MDTAVHIEAIRRDGPLLAEAAERAGLDAPVPTCPEWRVRDLLTHLGQVHRWAIRYVAEGLTEPLPLSTAAGPEGQDLVEWFRDGHRRLVAALAAAPPDLACWTFLPAPSPLHFWARRQAHELAIHRVDAQAALGAEFSPFPADFAADGIDEIIVGFHGLATSKARTRTPRTLRIRATDTEDVWTMRLSEEAPRTIRGLGPSKGTTADGAGDVEKEAVDCELGGDAGSLYLVLWNRLPLERVSVTGDASLADLWRKKSTIGRRG</sequence>
<evidence type="ECO:0000259" key="2">
    <source>
        <dbReference type="Pfam" id="PF11716"/>
    </source>
</evidence>
<organism evidence="3 4">
    <name type="scientific">Streptomyces varsoviensis</name>
    <dbReference type="NCBI Taxonomy" id="67373"/>
    <lineage>
        <taxon>Bacteria</taxon>
        <taxon>Bacillati</taxon>
        <taxon>Actinomycetota</taxon>
        <taxon>Actinomycetes</taxon>
        <taxon>Kitasatosporales</taxon>
        <taxon>Streptomycetaceae</taxon>
        <taxon>Streptomyces</taxon>
    </lineage>
</organism>
<evidence type="ECO:0000313" key="4">
    <source>
        <dbReference type="Proteomes" id="UP000037020"/>
    </source>
</evidence>